<dbReference type="EMBL" id="CP108318">
    <property type="protein sequence ID" value="WTW61974.1"/>
    <property type="molecule type" value="Genomic_DNA"/>
</dbReference>
<protein>
    <submittedName>
        <fullName evidence="3">Beta-lactamase family protein</fullName>
    </submittedName>
</protein>
<organism evidence="3">
    <name type="scientific">Streptomyces sp. NBC_00003</name>
    <dbReference type="NCBI Taxonomy" id="2903608"/>
    <lineage>
        <taxon>Bacteria</taxon>
        <taxon>Bacillati</taxon>
        <taxon>Actinomycetota</taxon>
        <taxon>Actinomycetes</taxon>
        <taxon>Kitasatosporales</taxon>
        <taxon>Streptomycetaceae</taxon>
        <taxon>Streptomyces</taxon>
    </lineage>
</organism>
<evidence type="ECO:0000256" key="1">
    <source>
        <dbReference type="SAM" id="SignalP"/>
    </source>
</evidence>
<feature type="domain" description="Beta-lactamase-related" evidence="2">
    <location>
        <begin position="47"/>
        <end position="336"/>
    </location>
</feature>
<dbReference type="AlphaFoldDB" id="A0AAU2V494"/>
<gene>
    <name evidence="3" type="ORF">OG549_15650</name>
</gene>
<reference evidence="3" key="1">
    <citation type="submission" date="2022-10" db="EMBL/GenBank/DDBJ databases">
        <title>The complete genomes of actinobacterial strains from the NBC collection.</title>
        <authorList>
            <person name="Joergensen T.S."/>
            <person name="Alvarez Arevalo M."/>
            <person name="Sterndorff E.B."/>
            <person name="Faurdal D."/>
            <person name="Vuksanovic O."/>
            <person name="Mourched A.-S."/>
            <person name="Charusanti P."/>
            <person name="Shaw S."/>
            <person name="Blin K."/>
            <person name="Weber T."/>
        </authorList>
    </citation>
    <scope>NUCLEOTIDE SEQUENCE</scope>
    <source>
        <strain evidence="3">NBC_00003</strain>
    </source>
</reference>
<evidence type="ECO:0000259" key="2">
    <source>
        <dbReference type="Pfam" id="PF00144"/>
    </source>
</evidence>
<feature type="chain" id="PRO_5043682067" evidence="1">
    <location>
        <begin position="37"/>
        <end position="371"/>
    </location>
</feature>
<dbReference type="InterPro" id="IPR001466">
    <property type="entry name" value="Beta-lactam-related"/>
</dbReference>
<dbReference type="PANTHER" id="PTHR46825:SF7">
    <property type="entry name" value="D-ALANYL-D-ALANINE CARBOXYPEPTIDASE"/>
    <property type="match status" value="1"/>
</dbReference>
<feature type="signal peptide" evidence="1">
    <location>
        <begin position="1"/>
        <end position="36"/>
    </location>
</feature>
<evidence type="ECO:0000313" key="3">
    <source>
        <dbReference type="EMBL" id="WTW61974.1"/>
    </source>
</evidence>
<keyword evidence="1" id="KW-0732">Signal</keyword>
<dbReference type="InterPro" id="IPR012338">
    <property type="entry name" value="Beta-lactam/transpept-like"/>
</dbReference>
<accession>A0AAU2V494</accession>
<dbReference type="PANTHER" id="PTHR46825">
    <property type="entry name" value="D-ALANYL-D-ALANINE-CARBOXYPEPTIDASE/ENDOPEPTIDASE AMPH"/>
    <property type="match status" value="1"/>
</dbReference>
<dbReference type="InterPro" id="IPR050491">
    <property type="entry name" value="AmpC-like"/>
</dbReference>
<dbReference type="Gene3D" id="3.40.710.10">
    <property type="entry name" value="DD-peptidase/beta-lactamase superfamily"/>
    <property type="match status" value="1"/>
</dbReference>
<proteinExistence type="predicted"/>
<dbReference type="Pfam" id="PF00144">
    <property type="entry name" value="Beta-lactamase"/>
    <property type="match status" value="1"/>
</dbReference>
<dbReference type="SUPFAM" id="SSF56601">
    <property type="entry name" value="beta-lactamase/transpeptidase-like"/>
    <property type="match status" value="1"/>
</dbReference>
<name>A0AAU2V494_9ACTN</name>
<sequence>MPTLRALLVAPLATTLTTALTTALCVLGTTSLPGEAAPSAAHTTLARLVTDGGAPAAALLTEDPSGTRYRTAGTTLGRADHFRAGSITKTFVATVVLQLAAEGRLGLDDTVDRYLPGLVRGHGNDGRHLTLRSLLSHTSGLFNYTADTTVPVPLTPDQAVRTALAHSPGPLGTYAYSNTNFVLLGLIIQAVTGRTYATEAERRIITPLHLSGTSFPGARTTLPAPHSRAYTPGGRDITELDPRQAGASGELISTLADLSRFYAALLGGTLLPAPQRHELLSTDATQGVYALGIYPQRLSCGLTVWGHAGHISGSYVRAATTPDGRHTAVFRINTDALTDLSLELALLDAEFCPTPPAPPATAPAPAPPPAS</sequence>